<sequence length="709" mass="77945">MAQPPYHGPSGHGAYPIDTQLAAANSLRHHSPTFPPSPDSAAGGFSPELPAKVLPGDQGHRGPEADPAYPPSTYSPPTPTSGEAPGPNAATTRPPIEAYPAPVTSSADPVPALLPSNAAGAGTGISGATDAPTHLNSQVFVTEGGQQILTTDRVCKTVPPPVTTIPTSEQFFMDPDHRTLPNAPFLKDHFFHEGRLSHDQALWLIRRGTEILTTEPTMLELEAPITVCGDIHGQYYDLMKLFEVGGNPATTQYLFLGDYVDRGYFSIECLLYLWALKICYPGSFFLMRGNHECRHLTEYFTFKEECLHKYSEEVYEACLTSFCALPLACLINNQYLCIHGGLSPELHTLQDLRSVNRFREPPTHGLMCDLLWSDPDQHFGRERSRQFFVHNEMRGCSYHFNYAAVCDFLDRNNLLSLIRAHEAQSHGYHMYRKNRATGFPAVITIFSAPNYLDVYGNKAAILKYENNVMNIRQFNCSPHPYWLPNFLDAFTWSLPFVGEKVSEMLLAILNICSRDELGEGSESGGAYPFAPSIAAGESVTTTTATPLSDLEMRRNVIRNKIRAVGKLARVFSVLRAESESITELKGLLGTERLPVGSLASGADGLKRAITTFEQAREMDRQNERLPPLVPGTVRPHSMHSLVRMPALGDDGGREVGTAHAGIASPTSQFNGPANTDTMDTDMEARHRTRMSDPTLGGHATYDSQPLSRG</sequence>
<dbReference type="SMART" id="SM00156">
    <property type="entry name" value="PP2Ac"/>
    <property type="match status" value="1"/>
</dbReference>
<keyword evidence="8" id="KW-0112">Calmodulin-binding</keyword>
<evidence type="ECO:0000256" key="6">
    <source>
        <dbReference type="ARBA" id="ARBA00022801"/>
    </source>
</evidence>
<organism evidence="16 17">
    <name type="scientific">Tieghemiomyces parasiticus</name>
    <dbReference type="NCBI Taxonomy" id="78921"/>
    <lineage>
        <taxon>Eukaryota</taxon>
        <taxon>Fungi</taxon>
        <taxon>Fungi incertae sedis</taxon>
        <taxon>Zoopagomycota</taxon>
        <taxon>Kickxellomycotina</taxon>
        <taxon>Dimargaritomycetes</taxon>
        <taxon>Dimargaritales</taxon>
        <taxon>Dimargaritaceae</taxon>
        <taxon>Tieghemiomyces</taxon>
    </lineage>
</organism>
<evidence type="ECO:0000256" key="5">
    <source>
        <dbReference type="ARBA" id="ARBA00022723"/>
    </source>
</evidence>
<evidence type="ECO:0000256" key="1">
    <source>
        <dbReference type="ARBA" id="ARBA00001947"/>
    </source>
</evidence>
<keyword evidence="17" id="KW-1185">Reference proteome</keyword>
<keyword evidence="9" id="KW-0904">Protein phosphatase</keyword>
<comment type="catalytic activity">
    <reaction evidence="12 13">
        <text>O-phospho-L-threonyl-[protein] + H2O = L-threonyl-[protein] + phosphate</text>
        <dbReference type="Rhea" id="RHEA:47004"/>
        <dbReference type="Rhea" id="RHEA-COMP:11060"/>
        <dbReference type="Rhea" id="RHEA-COMP:11605"/>
        <dbReference type="ChEBI" id="CHEBI:15377"/>
        <dbReference type="ChEBI" id="CHEBI:30013"/>
        <dbReference type="ChEBI" id="CHEBI:43474"/>
        <dbReference type="ChEBI" id="CHEBI:61977"/>
        <dbReference type="EC" id="3.1.3.16"/>
    </reaction>
</comment>
<keyword evidence="7" id="KW-0862">Zinc</keyword>
<keyword evidence="5" id="KW-0479">Metal-binding</keyword>
<dbReference type="PRINTS" id="PR00114">
    <property type="entry name" value="STPHPHTASE"/>
</dbReference>
<gene>
    <name evidence="16" type="primary">CNA1_1</name>
    <name evidence="16" type="ORF">IWQ60_005215</name>
</gene>
<dbReference type="Proteomes" id="UP001150569">
    <property type="component" value="Unassembled WGS sequence"/>
</dbReference>
<proteinExistence type="inferred from homology"/>
<dbReference type="GO" id="GO:0046872">
    <property type="term" value="F:metal ion binding"/>
    <property type="evidence" value="ECO:0007669"/>
    <property type="project" value="UniProtKB-KW"/>
</dbReference>
<dbReference type="InterPro" id="IPR043360">
    <property type="entry name" value="PP2B"/>
</dbReference>
<name>A0A9W8DUU3_9FUNG</name>
<comment type="catalytic activity">
    <reaction evidence="11">
        <text>O-phospho-L-seryl-[protein] + H2O = L-seryl-[protein] + phosphate</text>
        <dbReference type="Rhea" id="RHEA:20629"/>
        <dbReference type="Rhea" id="RHEA-COMP:9863"/>
        <dbReference type="Rhea" id="RHEA-COMP:11604"/>
        <dbReference type="ChEBI" id="CHEBI:15377"/>
        <dbReference type="ChEBI" id="CHEBI:29999"/>
        <dbReference type="ChEBI" id="CHEBI:43474"/>
        <dbReference type="ChEBI" id="CHEBI:83421"/>
        <dbReference type="EC" id="3.1.3.16"/>
    </reaction>
</comment>
<evidence type="ECO:0000256" key="12">
    <source>
        <dbReference type="ARBA" id="ARBA00048336"/>
    </source>
</evidence>
<dbReference type="EC" id="3.1.3.16" evidence="13"/>
<evidence type="ECO:0000256" key="7">
    <source>
        <dbReference type="ARBA" id="ARBA00022833"/>
    </source>
</evidence>
<dbReference type="Gene3D" id="3.60.21.10">
    <property type="match status" value="1"/>
</dbReference>
<feature type="region of interest" description="Disordered" evidence="14">
    <location>
        <begin position="1"/>
        <end position="115"/>
    </location>
</feature>
<dbReference type="InterPro" id="IPR006186">
    <property type="entry name" value="Ser/Thr-sp_prot-phosphatase"/>
</dbReference>
<keyword evidence="6 13" id="KW-0378">Hydrolase</keyword>
<dbReference type="PROSITE" id="PS00125">
    <property type="entry name" value="SER_THR_PHOSPHATASE"/>
    <property type="match status" value="1"/>
</dbReference>
<dbReference type="SUPFAM" id="SSF56300">
    <property type="entry name" value="Metallo-dependent phosphatases"/>
    <property type="match status" value="1"/>
</dbReference>
<evidence type="ECO:0000256" key="10">
    <source>
        <dbReference type="ARBA" id="ARBA00023004"/>
    </source>
</evidence>
<dbReference type="Pfam" id="PF00149">
    <property type="entry name" value="Metallophos"/>
    <property type="match status" value="1"/>
</dbReference>
<dbReference type="EMBL" id="JANBPT010000274">
    <property type="protein sequence ID" value="KAJ1924424.1"/>
    <property type="molecule type" value="Genomic_DNA"/>
</dbReference>
<keyword evidence="10" id="KW-0408">Iron</keyword>
<comment type="cofactor">
    <cofactor evidence="1">
        <name>Zn(2+)</name>
        <dbReference type="ChEBI" id="CHEBI:29105"/>
    </cofactor>
</comment>
<comment type="similarity">
    <text evidence="3">Belongs to the PPP phosphatase family. PP-2B subfamily.</text>
</comment>
<dbReference type="PANTHER" id="PTHR45673">
    <property type="entry name" value="SERINE/THREONINE-PROTEIN PHOSPHATASE 2B CATALYTIC SUBUNIT 1-RELATED"/>
    <property type="match status" value="1"/>
</dbReference>
<dbReference type="InterPro" id="IPR041751">
    <property type="entry name" value="MPP_PP2B"/>
</dbReference>
<evidence type="ECO:0000259" key="15">
    <source>
        <dbReference type="PROSITE" id="PS00125"/>
    </source>
</evidence>
<comment type="subunit">
    <text evidence="4">Composed of two components (A and B), the A component is the catalytic subunit and the B component confers calcium sensitivity.</text>
</comment>
<feature type="compositionally biased region" description="Polar residues" evidence="14">
    <location>
        <begin position="664"/>
        <end position="677"/>
    </location>
</feature>
<dbReference type="OrthoDB" id="5593063at2759"/>
<feature type="compositionally biased region" description="Pro residues" evidence="14">
    <location>
        <begin position="68"/>
        <end position="79"/>
    </location>
</feature>
<dbReference type="InterPro" id="IPR029052">
    <property type="entry name" value="Metallo-depent_PP-like"/>
</dbReference>
<protein>
    <recommendedName>
        <fullName evidence="13">Serine/threonine-protein phosphatase</fullName>
        <ecNumber evidence="13">3.1.3.16</ecNumber>
    </recommendedName>
</protein>
<dbReference type="GO" id="GO:0097720">
    <property type="term" value="P:calcineurin-mediated signaling"/>
    <property type="evidence" value="ECO:0007669"/>
    <property type="project" value="InterPro"/>
</dbReference>
<dbReference type="FunFam" id="3.60.21.10:FF:000002">
    <property type="entry name" value="Serine/threonine-protein phosphatase"/>
    <property type="match status" value="1"/>
</dbReference>
<dbReference type="GO" id="GO:0005516">
    <property type="term" value="F:calmodulin binding"/>
    <property type="evidence" value="ECO:0007669"/>
    <property type="project" value="UniProtKB-KW"/>
</dbReference>
<comment type="cofactor">
    <cofactor evidence="2">
        <name>Fe(3+)</name>
        <dbReference type="ChEBI" id="CHEBI:29034"/>
    </cofactor>
</comment>
<feature type="region of interest" description="Disordered" evidence="14">
    <location>
        <begin position="652"/>
        <end position="709"/>
    </location>
</feature>
<evidence type="ECO:0000256" key="3">
    <source>
        <dbReference type="ARBA" id="ARBA00009905"/>
    </source>
</evidence>
<dbReference type="AlphaFoldDB" id="A0A9W8DUU3"/>
<dbReference type="GO" id="GO:0033192">
    <property type="term" value="F:calmodulin-dependent protein phosphatase activity"/>
    <property type="evidence" value="ECO:0007669"/>
    <property type="project" value="InterPro"/>
</dbReference>
<evidence type="ECO:0000256" key="2">
    <source>
        <dbReference type="ARBA" id="ARBA00001965"/>
    </source>
</evidence>
<evidence type="ECO:0000256" key="14">
    <source>
        <dbReference type="SAM" id="MobiDB-lite"/>
    </source>
</evidence>
<evidence type="ECO:0000313" key="17">
    <source>
        <dbReference type="Proteomes" id="UP001150569"/>
    </source>
</evidence>
<evidence type="ECO:0000256" key="9">
    <source>
        <dbReference type="ARBA" id="ARBA00022912"/>
    </source>
</evidence>
<accession>A0A9W8DUU3</accession>
<feature type="domain" description="Serine/threonine specific protein phosphatases" evidence="15">
    <location>
        <begin position="287"/>
        <end position="292"/>
    </location>
</feature>
<evidence type="ECO:0000256" key="13">
    <source>
        <dbReference type="RuleBase" id="RU004273"/>
    </source>
</evidence>
<evidence type="ECO:0000256" key="11">
    <source>
        <dbReference type="ARBA" id="ARBA00047761"/>
    </source>
</evidence>
<comment type="caution">
    <text evidence="16">The sequence shown here is derived from an EMBL/GenBank/DDBJ whole genome shotgun (WGS) entry which is preliminary data.</text>
</comment>
<evidence type="ECO:0000256" key="4">
    <source>
        <dbReference type="ARBA" id="ARBA00011112"/>
    </source>
</evidence>
<evidence type="ECO:0000256" key="8">
    <source>
        <dbReference type="ARBA" id="ARBA00022860"/>
    </source>
</evidence>
<reference evidence="16" key="1">
    <citation type="submission" date="2022-07" db="EMBL/GenBank/DDBJ databases">
        <title>Phylogenomic reconstructions and comparative analyses of Kickxellomycotina fungi.</title>
        <authorList>
            <person name="Reynolds N.K."/>
            <person name="Stajich J.E."/>
            <person name="Barry K."/>
            <person name="Grigoriev I.V."/>
            <person name="Crous P."/>
            <person name="Smith M.E."/>
        </authorList>
    </citation>
    <scope>NUCLEOTIDE SEQUENCE</scope>
    <source>
        <strain evidence="16">RSA 861</strain>
    </source>
</reference>
<dbReference type="CDD" id="cd07416">
    <property type="entry name" value="MPP_PP2B"/>
    <property type="match status" value="1"/>
</dbReference>
<evidence type="ECO:0000313" key="16">
    <source>
        <dbReference type="EMBL" id="KAJ1924424.1"/>
    </source>
</evidence>
<dbReference type="InterPro" id="IPR004843">
    <property type="entry name" value="Calcineurin-like_PHP"/>
</dbReference>